<evidence type="ECO:0000256" key="1">
    <source>
        <dbReference type="ARBA" id="ARBA00022614"/>
    </source>
</evidence>
<dbReference type="SUPFAM" id="SSF52058">
    <property type="entry name" value="L domain-like"/>
    <property type="match status" value="1"/>
</dbReference>
<organism evidence="7 8">
    <name type="scientific">Diploscapter pachys</name>
    <dbReference type="NCBI Taxonomy" id="2018661"/>
    <lineage>
        <taxon>Eukaryota</taxon>
        <taxon>Metazoa</taxon>
        <taxon>Ecdysozoa</taxon>
        <taxon>Nematoda</taxon>
        <taxon>Chromadorea</taxon>
        <taxon>Rhabditida</taxon>
        <taxon>Rhabditina</taxon>
        <taxon>Rhabditomorpha</taxon>
        <taxon>Rhabditoidea</taxon>
        <taxon>Rhabditidae</taxon>
        <taxon>Diploscapter</taxon>
    </lineage>
</organism>
<keyword evidence="2 6" id="KW-0732">Signal</keyword>
<name>A0A2A2JNQ5_9BILA</name>
<dbReference type="Gene3D" id="3.80.10.10">
    <property type="entry name" value="Ribonuclease Inhibitor"/>
    <property type="match status" value="2"/>
</dbReference>
<dbReference type="AlphaFoldDB" id="A0A2A2JNQ5"/>
<keyword evidence="3" id="KW-0677">Repeat</keyword>
<dbReference type="PANTHER" id="PTHR24373:SF399">
    <property type="entry name" value="LEUCINE-RICH REPEAT-CONTAINING PROTEIN 4B-LIKE"/>
    <property type="match status" value="1"/>
</dbReference>
<gene>
    <name evidence="7" type="ORF">WR25_02405</name>
</gene>
<sequence>MRIFLLISLLSLIICAYARAKSIDKEVAAAKVIEDEDYEEGLFDVDDEEDKKESKKSDKKEPEKEKLKISKNDKDRPPKEKENEDNDNDGESTKKRKIGTRSKKGEADENEKDGEKDKEGRSEKARKSKQHVEEKDEDGQWMACDGDKDELCHCDMDELDCSNEALESEDEPLDTVDLDIKDEKFTIRVADFSKNEIKEIRKGKILQGHETQIEELNLGHNVIDKIDSGAFASLKNLKKLKLNDNSLYKLKKSFFQGLDQLHMLDLSFNKIKTLPEDVFSEMKNLKKLILDGNEIESMSASSFAGLDSLESLSLDDCGFKNKNQTDLFEKMPKLANLSLRGNPITEVPLAIKSLKTLNSLDLSETNIVELHSMSFKDEVKLNYLIMENMKYLATIQKCSFCGIDIETIILSNNSKLSYISPDAFGIQSDDEKKTETVKVFNIENCNITVLDEDLLIWDNLDDDQLHIGGNPIDCSCETSHLLSGFYFEYKNSHVMPKCKYPEKLNGKLLKDVEISDACEKMNRKGKWQKFAEILIFFLFFAGLSVGVYYIISTKKYLELIKTTPSGTPVHYSNLRNSANPDDRDALEADFQPRPAEV</sequence>
<feature type="chain" id="PRO_5013081662" description="LRRCT domain-containing protein" evidence="6">
    <location>
        <begin position="21"/>
        <end position="597"/>
    </location>
</feature>
<dbReference type="InterPro" id="IPR032675">
    <property type="entry name" value="LRR_dom_sf"/>
</dbReference>
<protein>
    <recommendedName>
        <fullName evidence="9">LRRCT domain-containing protein</fullName>
    </recommendedName>
</protein>
<dbReference type="SMART" id="SM00369">
    <property type="entry name" value="LRR_TYP"/>
    <property type="match status" value="6"/>
</dbReference>
<keyword evidence="5" id="KW-0472">Membrane</keyword>
<keyword evidence="5" id="KW-1133">Transmembrane helix</keyword>
<accession>A0A2A2JNQ5</accession>
<evidence type="ECO:0000313" key="8">
    <source>
        <dbReference type="Proteomes" id="UP000218231"/>
    </source>
</evidence>
<keyword evidence="1" id="KW-0433">Leucine-rich repeat</keyword>
<evidence type="ECO:0008006" key="9">
    <source>
        <dbReference type="Google" id="ProtNLM"/>
    </source>
</evidence>
<feature type="signal peptide" evidence="6">
    <location>
        <begin position="1"/>
        <end position="20"/>
    </location>
</feature>
<dbReference type="GO" id="GO:0031012">
    <property type="term" value="C:extracellular matrix"/>
    <property type="evidence" value="ECO:0007669"/>
    <property type="project" value="TreeGrafter"/>
</dbReference>
<dbReference type="OrthoDB" id="676979at2759"/>
<evidence type="ECO:0000256" key="6">
    <source>
        <dbReference type="SAM" id="SignalP"/>
    </source>
</evidence>
<dbReference type="Proteomes" id="UP000218231">
    <property type="component" value="Unassembled WGS sequence"/>
</dbReference>
<dbReference type="InterPro" id="IPR001611">
    <property type="entry name" value="Leu-rich_rpt"/>
</dbReference>
<dbReference type="InterPro" id="IPR050328">
    <property type="entry name" value="Dev_Immune_Receptor"/>
</dbReference>
<dbReference type="STRING" id="2018661.A0A2A2JNQ5"/>
<proteinExistence type="predicted"/>
<feature type="region of interest" description="Disordered" evidence="4">
    <location>
        <begin position="38"/>
        <end position="142"/>
    </location>
</feature>
<feature type="region of interest" description="Disordered" evidence="4">
    <location>
        <begin position="577"/>
        <end position="597"/>
    </location>
</feature>
<dbReference type="InterPro" id="IPR026906">
    <property type="entry name" value="LRR_5"/>
</dbReference>
<reference evidence="7 8" key="1">
    <citation type="journal article" date="2017" name="Curr. Biol.">
        <title>Genome architecture and evolution of a unichromosomal asexual nematode.</title>
        <authorList>
            <person name="Fradin H."/>
            <person name="Zegar C."/>
            <person name="Gutwein M."/>
            <person name="Lucas J."/>
            <person name="Kovtun M."/>
            <person name="Corcoran D."/>
            <person name="Baugh L.R."/>
            <person name="Kiontke K."/>
            <person name="Gunsalus K."/>
            <person name="Fitch D.H."/>
            <person name="Piano F."/>
        </authorList>
    </citation>
    <scope>NUCLEOTIDE SEQUENCE [LARGE SCALE GENOMIC DNA]</scope>
    <source>
        <strain evidence="7">PF1309</strain>
    </source>
</reference>
<dbReference type="Pfam" id="PF13855">
    <property type="entry name" value="LRR_8"/>
    <property type="match status" value="1"/>
</dbReference>
<feature type="transmembrane region" description="Helical" evidence="5">
    <location>
        <begin position="530"/>
        <end position="551"/>
    </location>
</feature>
<dbReference type="PANTHER" id="PTHR24373">
    <property type="entry name" value="SLIT RELATED LEUCINE-RICH REPEAT NEURONAL PROTEIN"/>
    <property type="match status" value="1"/>
</dbReference>
<dbReference type="EMBL" id="LIAE01010318">
    <property type="protein sequence ID" value="PAV63287.1"/>
    <property type="molecule type" value="Genomic_DNA"/>
</dbReference>
<evidence type="ECO:0000256" key="2">
    <source>
        <dbReference type="ARBA" id="ARBA00022729"/>
    </source>
</evidence>
<keyword evidence="8" id="KW-1185">Reference proteome</keyword>
<dbReference type="GO" id="GO:0005615">
    <property type="term" value="C:extracellular space"/>
    <property type="evidence" value="ECO:0007669"/>
    <property type="project" value="TreeGrafter"/>
</dbReference>
<feature type="compositionally biased region" description="Basic and acidic residues" evidence="4">
    <location>
        <begin position="103"/>
        <end position="134"/>
    </location>
</feature>
<evidence type="ECO:0000256" key="3">
    <source>
        <dbReference type="ARBA" id="ARBA00022737"/>
    </source>
</evidence>
<feature type="compositionally biased region" description="Acidic residues" evidence="4">
    <location>
        <begin position="38"/>
        <end position="50"/>
    </location>
</feature>
<keyword evidence="5" id="KW-0812">Transmembrane</keyword>
<evidence type="ECO:0000256" key="4">
    <source>
        <dbReference type="SAM" id="MobiDB-lite"/>
    </source>
</evidence>
<dbReference type="PROSITE" id="PS51450">
    <property type="entry name" value="LRR"/>
    <property type="match status" value="1"/>
</dbReference>
<dbReference type="Pfam" id="PF13306">
    <property type="entry name" value="LRR_5"/>
    <property type="match status" value="1"/>
</dbReference>
<evidence type="ECO:0000313" key="7">
    <source>
        <dbReference type="EMBL" id="PAV63287.1"/>
    </source>
</evidence>
<feature type="compositionally biased region" description="Basic and acidic residues" evidence="4">
    <location>
        <begin position="51"/>
        <end position="82"/>
    </location>
</feature>
<dbReference type="InterPro" id="IPR003591">
    <property type="entry name" value="Leu-rich_rpt_typical-subtyp"/>
</dbReference>
<evidence type="ECO:0000256" key="5">
    <source>
        <dbReference type="SAM" id="Phobius"/>
    </source>
</evidence>
<comment type="caution">
    <text evidence="7">The sequence shown here is derived from an EMBL/GenBank/DDBJ whole genome shotgun (WGS) entry which is preliminary data.</text>
</comment>